<evidence type="ECO:0000259" key="7">
    <source>
        <dbReference type="Pfam" id="PF08281"/>
    </source>
</evidence>
<keyword evidence="2" id="KW-0805">Transcription regulation</keyword>
<dbReference type="InterPro" id="IPR013325">
    <property type="entry name" value="RNA_pol_sigma_r2"/>
</dbReference>
<feature type="compositionally biased region" description="Polar residues" evidence="5">
    <location>
        <begin position="226"/>
        <end position="237"/>
    </location>
</feature>
<comment type="similarity">
    <text evidence="1">Belongs to the sigma-70 factor family. ECF subfamily.</text>
</comment>
<protein>
    <submittedName>
        <fullName evidence="8">RNA polymerase sigma factor</fullName>
    </submittedName>
</protein>
<evidence type="ECO:0000313" key="8">
    <source>
        <dbReference type="EMBL" id="GLC26754.1"/>
    </source>
</evidence>
<dbReference type="CDD" id="cd06171">
    <property type="entry name" value="Sigma70_r4"/>
    <property type="match status" value="1"/>
</dbReference>
<feature type="domain" description="RNA polymerase sigma factor 70 region 4 type 2" evidence="7">
    <location>
        <begin position="144"/>
        <end position="194"/>
    </location>
</feature>
<keyword evidence="4" id="KW-0804">Transcription</keyword>
<evidence type="ECO:0000259" key="6">
    <source>
        <dbReference type="Pfam" id="PF04542"/>
    </source>
</evidence>
<reference evidence="8" key="1">
    <citation type="submission" date="2022-08" db="EMBL/GenBank/DDBJ databases">
        <title>Draft genome sequencing of Roseisolibacter agri AW1220.</title>
        <authorList>
            <person name="Tobiishi Y."/>
            <person name="Tonouchi A."/>
        </authorList>
    </citation>
    <scope>NUCLEOTIDE SEQUENCE</scope>
    <source>
        <strain evidence="8">AW1220</strain>
    </source>
</reference>
<dbReference type="Gene3D" id="1.10.1740.10">
    <property type="match status" value="1"/>
</dbReference>
<dbReference type="SUPFAM" id="SSF88659">
    <property type="entry name" value="Sigma3 and sigma4 domains of RNA polymerase sigma factors"/>
    <property type="match status" value="1"/>
</dbReference>
<dbReference type="GO" id="GO:0006352">
    <property type="term" value="P:DNA-templated transcription initiation"/>
    <property type="evidence" value="ECO:0007669"/>
    <property type="project" value="InterPro"/>
</dbReference>
<dbReference type="InterPro" id="IPR013324">
    <property type="entry name" value="RNA_pol_sigma_r3/r4-like"/>
</dbReference>
<evidence type="ECO:0000256" key="1">
    <source>
        <dbReference type="ARBA" id="ARBA00010641"/>
    </source>
</evidence>
<dbReference type="EMBL" id="BRXS01000005">
    <property type="protein sequence ID" value="GLC26754.1"/>
    <property type="molecule type" value="Genomic_DNA"/>
</dbReference>
<accession>A0AA37Q5L3</accession>
<dbReference type="Proteomes" id="UP001161325">
    <property type="component" value="Unassembled WGS sequence"/>
</dbReference>
<dbReference type="Pfam" id="PF08281">
    <property type="entry name" value="Sigma70_r4_2"/>
    <property type="match status" value="1"/>
</dbReference>
<feature type="region of interest" description="Disordered" evidence="5">
    <location>
        <begin position="203"/>
        <end position="256"/>
    </location>
</feature>
<dbReference type="AlphaFoldDB" id="A0AA37Q5L3"/>
<keyword evidence="9" id="KW-1185">Reference proteome</keyword>
<dbReference type="PANTHER" id="PTHR43133:SF46">
    <property type="entry name" value="RNA POLYMERASE SIGMA-70 FACTOR ECF SUBFAMILY"/>
    <property type="match status" value="1"/>
</dbReference>
<dbReference type="InterPro" id="IPR007627">
    <property type="entry name" value="RNA_pol_sigma70_r2"/>
</dbReference>
<name>A0AA37Q5L3_9BACT</name>
<feature type="domain" description="RNA polymerase sigma-70 region 2" evidence="6">
    <location>
        <begin position="28"/>
        <end position="95"/>
    </location>
</feature>
<evidence type="ECO:0000256" key="5">
    <source>
        <dbReference type="SAM" id="MobiDB-lite"/>
    </source>
</evidence>
<dbReference type="PANTHER" id="PTHR43133">
    <property type="entry name" value="RNA POLYMERASE ECF-TYPE SIGMA FACTO"/>
    <property type="match status" value="1"/>
</dbReference>
<dbReference type="Gene3D" id="1.10.10.10">
    <property type="entry name" value="Winged helix-like DNA-binding domain superfamily/Winged helix DNA-binding domain"/>
    <property type="match status" value="1"/>
</dbReference>
<dbReference type="Pfam" id="PF04542">
    <property type="entry name" value="Sigma70_r2"/>
    <property type="match status" value="1"/>
</dbReference>
<evidence type="ECO:0000256" key="3">
    <source>
        <dbReference type="ARBA" id="ARBA00023082"/>
    </source>
</evidence>
<gene>
    <name evidence="8" type="primary">algU_5</name>
    <name evidence="8" type="ORF">rosag_32670</name>
</gene>
<evidence type="ECO:0000256" key="2">
    <source>
        <dbReference type="ARBA" id="ARBA00023015"/>
    </source>
</evidence>
<dbReference type="GO" id="GO:0003677">
    <property type="term" value="F:DNA binding"/>
    <property type="evidence" value="ECO:0007669"/>
    <property type="project" value="InterPro"/>
</dbReference>
<feature type="compositionally biased region" description="Low complexity" evidence="5">
    <location>
        <begin position="204"/>
        <end position="215"/>
    </location>
</feature>
<sequence length="256" mass="27134">MTNPTNMDSDAHLVRRALDGDERAMRLLWTRHAPHVDAVVRRLVGDPDQAADVAQEVWIQIFRALPSWRGDSQFGTWAHRIAVNRTLNALRRVRRLGKHEASLDEALDADEARGSGGGAGAVRAALAASAVEPEGERALLAATIEEATRQLAPGARQVFLLHDVEGYTHEEIAESLGITSGGSKSQLFKARAKLRRLLGHLVDGATGPPAGSSSSGHGGGERAAALTTSGTHRSPSALSKLASLQPLQSAHAAPRS</sequence>
<dbReference type="SUPFAM" id="SSF88946">
    <property type="entry name" value="Sigma2 domain of RNA polymerase sigma factors"/>
    <property type="match status" value="1"/>
</dbReference>
<dbReference type="InterPro" id="IPR036388">
    <property type="entry name" value="WH-like_DNA-bd_sf"/>
</dbReference>
<keyword evidence="3" id="KW-0731">Sigma factor</keyword>
<dbReference type="NCBIfam" id="TIGR02937">
    <property type="entry name" value="sigma70-ECF"/>
    <property type="match status" value="1"/>
</dbReference>
<dbReference type="GO" id="GO:0016987">
    <property type="term" value="F:sigma factor activity"/>
    <property type="evidence" value="ECO:0007669"/>
    <property type="project" value="UniProtKB-KW"/>
</dbReference>
<evidence type="ECO:0000313" key="9">
    <source>
        <dbReference type="Proteomes" id="UP001161325"/>
    </source>
</evidence>
<evidence type="ECO:0000256" key="4">
    <source>
        <dbReference type="ARBA" id="ARBA00023163"/>
    </source>
</evidence>
<proteinExistence type="inferred from homology"/>
<organism evidence="8 9">
    <name type="scientific">Roseisolibacter agri</name>
    <dbReference type="NCBI Taxonomy" id="2014610"/>
    <lineage>
        <taxon>Bacteria</taxon>
        <taxon>Pseudomonadati</taxon>
        <taxon>Gemmatimonadota</taxon>
        <taxon>Gemmatimonadia</taxon>
        <taxon>Gemmatimonadales</taxon>
        <taxon>Gemmatimonadaceae</taxon>
        <taxon>Roseisolibacter</taxon>
    </lineage>
</organism>
<comment type="caution">
    <text evidence="8">The sequence shown here is derived from an EMBL/GenBank/DDBJ whole genome shotgun (WGS) entry which is preliminary data.</text>
</comment>
<dbReference type="InterPro" id="IPR013249">
    <property type="entry name" value="RNA_pol_sigma70_r4_t2"/>
</dbReference>
<dbReference type="InterPro" id="IPR039425">
    <property type="entry name" value="RNA_pol_sigma-70-like"/>
</dbReference>
<dbReference type="InterPro" id="IPR014284">
    <property type="entry name" value="RNA_pol_sigma-70_dom"/>
</dbReference>